<keyword evidence="3" id="KW-1185">Reference proteome</keyword>
<evidence type="ECO:0000313" key="2">
    <source>
        <dbReference type="EMBL" id="KAG1903495.1"/>
    </source>
</evidence>
<dbReference type="RefSeq" id="XP_041229070.1">
    <property type="nucleotide sequence ID" value="XM_041376722.1"/>
</dbReference>
<feature type="compositionally biased region" description="Polar residues" evidence="1">
    <location>
        <begin position="224"/>
        <end position="242"/>
    </location>
</feature>
<protein>
    <submittedName>
        <fullName evidence="2">Uncharacterized protein</fullName>
    </submittedName>
</protein>
<feature type="region of interest" description="Disordered" evidence="1">
    <location>
        <begin position="206"/>
        <end position="246"/>
    </location>
</feature>
<sequence length="613" mass="68204">MCSAKYYCPGGLASNSQYGSTVHSHIDNVVALPLVRTEANVRIRLIFEAWFMKHLVERMVRASGQSQGYDGSDVEQMEVDEEGWFERCPVALLEDGTILRQYLRQTLRHHVHAYLRVAEVWHTTHHIGHVHVPTHFLHTGRHVQRSCASVKLCALRSAMTGPRIWSSVAALCKTTLPTGHEVLDTNCAINTSQQATLPAGREVVNLNDHSGQQDNNEEAPLNSHVETGTSEVPADANNSSWAARNPDQPVLMSRAPLNAAQKAQANAQRASRKISAAQCKGTEDALTGAIQWLLAGQNDRIEAIASEHGVTQDKVNKLMGGERYYKKGSQNTQLANALIHAKAQEVNADRPRGAKYSLDEIREIVKADKSMQNLVHEEQQEYTTKLNEHRALQNMKADEIMRKLEQWACMAGRNILIHLDLDERTIAKWRDICINYTNFDIAMKDKLAIDLKGWPEGVPFQSPTSINDLKALLKDYAAELAACRKKGEVIGKPCKKRTDAGVPCKRKGKENAPLRKRVRAAGSSMQAPKSVEYIDTTDEDTIHMFILYLFKKSLAPIDGYGGKILELGGDMALWLPAAHREQVAEDAEALYYPPTLALIASRIRPAIMPSCHV</sequence>
<evidence type="ECO:0000256" key="1">
    <source>
        <dbReference type="SAM" id="MobiDB-lite"/>
    </source>
</evidence>
<accession>A0AAD4HMU3</accession>
<reference evidence="2" key="1">
    <citation type="journal article" date="2020" name="New Phytol.">
        <title>Comparative genomics reveals dynamic genome evolution in host specialist ectomycorrhizal fungi.</title>
        <authorList>
            <person name="Lofgren L.A."/>
            <person name="Nguyen N.H."/>
            <person name="Vilgalys R."/>
            <person name="Ruytinx J."/>
            <person name="Liao H.L."/>
            <person name="Branco S."/>
            <person name="Kuo A."/>
            <person name="LaButti K."/>
            <person name="Lipzen A."/>
            <person name="Andreopoulos W."/>
            <person name="Pangilinan J."/>
            <person name="Riley R."/>
            <person name="Hundley H."/>
            <person name="Na H."/>
            <person name="Barry K."/>
            <person name="Grigoriev I.V."/>
            <person name="Stajich J.E."/>
            <person name="Kennedy P.G."/>
        </authorList>
    </citation>
    <scope>NUCLEOTIDE SEQUENCE</scope>
    <source>
        <strain evidence="2">FC203</strain>
    </source>
</reference>
<organism evidence="2 3">
    <name type="scientific">Suillus fuscotomentosus</name>
    <dbReference type="NCBI Taxonomy" id="1912939"/>
    <lineage>
        <taxon>Eukaryota</taxon>
        <taxon>Fungi</taxon>
        <taxon>Dikarya</taxon>
        <taxon>Basidiomycota</taxon>
        <taxon>Agaricomycotina</taxon>
        <taxon>Agaricomycetes</taxon>
        <taxon>Agaricomycetidae</taxon>
        <taxon>Boletales</taxon>
        <taxon>Suillineae</taxon>
        <taxon>Suillaceae</taxon>
        <taxon>Suillus</taxon>
    </lineage>
</organism>
<name>A0AAD4HMU3_9AGAM</name>
<dbReference type="Proteomes" id="UP001195769">
    <property type="component" value="Unassembled WGS sequence"/>
</dbReference>
<comment type="caution">
    <text evidence="2">The sequence shown here is derived from an EMBL/GenBank/DDBJ whole genome shotgun (WGS) entry which is preliminary data.</text>
</comment>
<dbReference type="AlphaFoldDB" id="A0AAD4HMU3"/>
<proteinExistence type="predicted"/>
<dbReference type="GeneID" id="64671020"/>
<gene>
    <name evidence="2" type="ORF">F5891DRAFT_977619</name>
</gene>
<dbReference type="EMBL" id="JABBWK010000012">
    <property type="protein sequence ID" value="KAG1903495.1"/>
    <property type="molecule type" value="Genomic_DNA"/>
</dbReference>
<evidence type="ECO:0000313" key="3">
    <source>
        <dbReference type="Proteomes" id="UP001195769"/>
    </source>
</evidence>